<dbReference type="EMBL" id="CAJVQC010000275">
    <property type="protein sequence ID" value="CAG8466146.1"/>
    <property type="molecule type" value="Genomic_DNA"/>
</dbReference>
<sequence>NQLTNLILPNDCSGLTKLDCSNNQLIKLSLAVLNKETLKELDISNNNFSPSVLSIFTPFTNLEILKIGNDNTKKIKQNIYNRFQGSLEPLRNLIKLRELHISNTDLNEVNIEQLPQSLEKIEYSTDKRPDCKLKQIATQLSKYQKFSTKYPAAKADQTKVIDFSPKSNLKKISQQSVKNITLETEKPQLSYSTKKNNEELLKEIATANNLAKETFWQQTISGLEKQINLLKLNIENYLQEISQLQKDFTKLQTNLTQLYELQKELGQLQLEKKIEDNAELEKLRKEFANQNEESDEEVESPNENYPQEERENTKELHISKNLEGELDLSEFTNLKKIYISYFVDEDELEIKDKGKYEDKFVKLVNAQEYLEKYLEEKYPGKEKSEITGTLYINDKNLEDDLKIEGFSSLEKLDCNKNKLTSLEIIGCPRLKMLHCGFNQLGSLDLTNCEKLEELNCTNNKLASLDLSNLTSLKKFHCQNNFLTDIDYSVLNSEELIELKIGNNNLSEQDLEEFSGFTNLQVLWIGNNSDYDNKIDENKYNRFVGSLKPLEKLTKLRELEISNTDIDSGLEYLPESVKTLKCEVVSDEFQTEKKKEKNEKINCLLAGKLVNKRKDITKLDISGKSLEGLLKLNGFVGLKELNCSNNKLTGLDLSFCSKLSRIQCSSNELNDNKFLVNLPNLQNLIYLDISDNNFQPQNLSFLEKLTNLEELRLGTSKKERVRGDKYNRLTSSLESLKSMKKLKILDISNTDIENGLDSLPKNVEEIYCSTKERPESRVGNISNLLKEKKSDFAFIDETELNIGKKLLEGHLSLKGFNNLERLYCHDNYLTDINSLLSELNPEKLKSLSLYDNNFSESDLEPFSEFVNLEVLIISGNLFREDHEQDIANRFVGSLQPLQKLIGLKPGAKVEAISAQLRDYGSDEREKIKKLNIVSKGLEGSLNTSSFKDLTDLNCSKNKLTSLDINDCLNLKVLNCENNQITKLDLTGLNELENLSCNDNLIKEFDAACLNPEKLTNLSLKNNFLSEQNISVFSKFTKLKELSIGNDNKEKIDEGIYNRFVGSLNSLKDLTKLESLHISNTDINEVDIEKLPKSLKVNGTYCSATERPENKVKDIQEKLYNYLTKKRLNEMYPDRSAKALDNLRYEELKGHLDLSEYRSLEELNCSNNQLTSLDISKNTKLKKINCSNNQFTTLNLENLPSLTEFNCSNNDKLTEVQGIEDCNELVSLDSENNSFPGETKKMLEKLKSAIEFTENKGKKRRDIKELDISGEELTGELNLKGFDSLKHLICRDNQLISIDLSECKELEIIDCRRNKLKKIKFSDAYPLKLKKFRGSDNAFKKLKSIISNIDTENLTYFDVSNNEISGGKLNDFAEFKNLKSLFIGSNDGDKSNKFTGSLEDLKELNELLEIDIRQKVYYVTKKENKANTEGEKDGKRGNFSKDGEQKNDNERYYVKENNFYDIKNLRSSKISDGAEVKVILKTPLLSEDKKHKIGVTKDSYEFKEELSLSDLPLRLCHISGKAFELFSIKKYFEKNGIESVSFKDKVLTVDYDGKEKKTFSGEDISKELQEIKNYLQKNREETIRKRVLDYNKETEIAIKKRVDPENAEKRLSPGGIKSLDKAIKTLRVLNEFHGLSIKGNTKEKGHEVSKMRDYYGNATVTLIAIHAEVGEKNIRDLLKSFDKGESGLIYPNEIIKNSLPILEKIIGSE</sequence>
<comment type="caution">
    <text evidence="1">The sequence shown here is derived from an EMBL/GenBank/DDBJ whole genome shotgun (WGS) entry which is preliminary data.</text>
</comment>
<accession>A0ACA9KD58</accession>
<organism evidence="1 2">
    <name type="scientific">Racocetra persica</name>
    <dbReference type="NCBI Taxonomy" id="160502"/>
    <lineage>
        <taxon>Eukaryota</taxon>
        <taxon>Fungi</taxon>
        <taxon>Fungi incertae sedis</taxon>
        <taxon>Mucoromycota</taxon>
        <taxon>Glomeromycotina</taxon>
        <taxon>Glomeromycetes</taxon>
        <taxon>Diversisporales</taxon>
        <taxon>Gigasporaceae</taxon>
        <taxon>Racocetra</taxon>
    </lineage>
</organism>
<dbReference type="Proteomes" id="UP000789920">
    <property type="component" value="Unassembled WGS sequence"/>
</dbReference>
<protein>
    <submittedName>
        <fullName evidence="1">31313_t:CDS:1</fullName>
    </submittedName>
</protein>
<reference evidence="1" key="1">
    <citation type="submission" date="2021-06" db="EMBL/GenBank/DDBJ databases">
        <authorList>
            <person name="Kallberg Y."/>
            <person name="Tangrot J."/>
            <person name="Rosling A."/>
        </authorList>
    </citation>
    <scope>NUCLEOTIDE SEQUENCE</scope>
    <source>
        <strain evidence="1">MA461A</strain>
    </source>
</reference>
<gene>
    <name evidence="1" type="ORF">RPERSI_LOCUS369</name>
</gene>
<feature type="non-terminal residue" evidence="1">
    <location>
        <position position="1"/>
    </location>
</feature>
<evidence type="ECO:0000313" key="2">
    <source>
        <dbReference type="Proteomes" id="UP000789920"/>
    </source>
</evidence>
<keyword evidence="2" id="KW-1185">Reference proteome</keyword>
<name>A0ACA9KD58_9GLOM</name>
<evidence type="ECO:0000313" key="1">
    <source>
        <dbReference type="EMBL" id="CAG8466146.1"/>
    </source>
</evidence>
<proteinExistence type="predicted"/>